<keyword evidence="1" id="KW-0472">Membrane</keyword>
<evidence type="ECO:0000313" key="3">
    <source>
        <dbReference type="Proteomes" id="UP000269692"/>
    </source>
</evidence>
<reference evidence="2 3" key="1">
    <citation type="submission" date="2018-10" db="EMBL/GenBank/DDBJ databases">
        <title>Xanthobacter tagetidis genome sequencing and assembly.</title>
        <authorList>
            <person name="Maclea K.S."/>
            <person name="Goen A.E."/>
            <person name="Fatima S.A."/>
        </authorList>
    </citation>
    <scope>NUCLEOTIDE SEQUENCE [LARGE SCALE GENOMIC DNA]</scope>
    <source>
        <strain evidence="2 3">ATCC 700314</strain>
    </source>
</reference>
<keyword evidence="1" id="KW-1133">Transmembrane helix</keyword>
<proteinExistence type="predicted"/>
<comment type="caution">
    <text evidence="2">The sequence shown here is derived from an EMBL/GenBank/DDBJ whole genome shotgun (WGS) entry which is preliminary data.</text>
</comment>
<dbReference type="EMBL" id="RCTF01000007">
    <property type="protein sequence ID" value="RLP78754.1"/>
    <property type="molecule type" value="Genomic_DNA"/>
</dbReference>
<feature type="transmembrane region" description="Helical" evidence="1">
    <location>
        <begin position="45"/>
        <end position="63"/>
    </location>
</feature>
<gene>
    <name evidence="2" type="ORF">D9R14_10905</name>
</gene>
<dbReference type="Proteomes" id="UP000269692">
    <property type="component" value="Unassembled WGS sequence"/>
</dbReference>
<dbReference type="AlphaFoldDB" id="A0A3L7AFI1"/>
<keyword evidence="1" id="KW-0812">Transmembrane</keyword>
<protein>
    <submittedName>
        <fullName evidence="2">Uncharacterized protein</fullName>
    </submittedName>
</protein>
<organism evidence="2 3">
    <name type="scientific">Xanthobacter tagetidis</name>
    <dbReference type="NCBI Taxonomy" id="60216"/>
    <lineage>
        <taxon>Bacteria</taxon>
        <taxon>Pseudomonadati</taxon>
        <taxon>Pseudomonadota</taxon>
        <taxon>Alphaproteobacteria</taxon>
        <taxon>Hyphomicrobiales</taxon>
        <taxon>Xanthobacteraceae</taxon>
        <taxon>Xanthobacter</taxon>
    </lineage>
</organism>
<sequence>MDTALILKVAAIAFALLGGGWSLLAARVPLMDGPDPDRRRRRHYLFAYGATSVSVLLLAGMALA</sequence>
<evidence type="ECO:0000313" key="2">
    <source>
        <dbReference type="EMBL" id="RLP78754.1"/>
    </source>
</evidence>
<name>A0A3L7AFI1_9HYPH</name>
<dbReference type="RefSeq" id="WP_121623348.1">
    <property type="nucleotide sequence ID" value="NZ_JACIIW010000005.1"/>
</dbReference>
<keyword evidence="3" id="KW-1185">Reference proteome</keyword>
<feature type="transmembrane region" description="Helical" evidence="1">
    <location>
        <begin position="6"/>
        <end position="24"/>
    </location>
</feature>
<accession>A0A3L7AFI1</accession>
<evidence type="ECO:0000256" key="1">
    <source>
        <dbReference type="SAM" id="Phobius"/>
    </source>
</evidence>